<keyword evidence="3" id="KW-1185">Reference proteome</keyword>
<dbReference type="Proteomes" id="UP000235388">
    <property type="component" value="Unassembled WGS sequence"/>
</dbReference>
<dbReference type="OrthoDB" id="2496194at2759"/>
<organism evidence="2 3">
    <name type="scientific">Puccinia coronata f. sp. avenae</name>
    <dbReference type="NCBI Taxonomy" id="200324"/>
    <lineage>
        <taxon>Eukaryota</taxon>
        <taxon>Fungi</taxon>
        <taxon>Dikarya</taxon>
        <taxon>Basidiomycota</taxon>
        <taxon>Pucciniomycotina</taxon>
        <taxon>Pucciniomycetes</taxon>
        <taxon>Pucciniales</taxon>
        <taxon>Pucciniaceae</taxon>
        <taxon>Puccinia</taxon>
    </lineage>
</organism>
<name>A0A2N5SWW5_9BASI</name>
<proteinExistence type="predicted"/>
<evidence type="ECO:0000313" key="2">
    <source>
        <dbReference type="EMBL" id="PLW17729.1"/>
    </source>
</evidence>
<evidence type="ECO:0000313" key="3">
    <source>
        <dbReference type="Proteomes" id="UP000235388"/>
    </source>
</evidence>
<feature type="region of interest" description="Disordered" evidence="1">
    <location>
        <begin position="9"/>
        <end position="28"/>
    </location>
</feature>
<reference evidence="2 3" key="1">
    <citation type="submission" date="2017-11" db="EMBL/GenBank/DDBJ databases">
        <title>De novo assembly and phasing of dikaryotic genomes from two isolates of Puccinia coronata f. sp. avenae, the causal agent of oat crown rust.</title>
        <authorList>
            <person name="Miller M.E."/>
            <person name="Zhang Y."/>
            <person name="Omidvar V."/>
            <person name="Sperschneider J."/>
            <person name="Schwessinger B."/>
            <person name="Raley C."/>
            <person name="Palmer J.M."/>
            <person name="Garnica D."/>
            <person name="Upadhyaya N."/>
            <person name="Rathjen J."/>
            <person name="Taylor J.M."/>
            <person name="Park R.F."/>
            <person name="Dodds P.N."/>
            <person name="Hirsch C.D."/>
            <person name="Kianian S.F."/>
            <person name="Figueroa M."/>
        </authorList>
    </citation>
    <scope>NUCLEOTIDE SEQUENCE [LARGE SCALE GENOMIC DNA]</scope>
    <source>
        <strain evidence="2">12NC29</strain>
    </source>
</reference>
<dbReference type="STRING" id="200324.A0A2N5SWW5"/>
<dbReference type="AlphaFoldDB" id="A0A2N5SWW5"/>
<dbReference type="PANTHER" id="PTHR33266:SF1">
    <property type="entry name" value="F-BOX DOMAIN-CONTAINING PROTEIN"/>
    <property type="match status" value="1"/>
</dbReference>
<comment type="caution">
    <text evidence="2">The sequence shown here is derived from an EMBL/GenBank/DDBJ whole genome shotgun (WGS) entry which is preliminary data.</text>
</comment>
<dbReference type="PANTHER" id="PTHR33266">
    <property type="entry name" value="CHROMOSOME 15, WHOLE GENOME SHOTGUN SEQUENCE"/>
    <property type="match status" value="1"/>
</dbReference>
<sequence length="872" mass="98705">MYLTRKIAATTPTQLRDHKNSTPSRSNFNLQKESKRLHPSNSQHKNFIFFSKQVSPHLAKKYLTILEQIFKYYDAVPTSSSPLTSTLFASLLVDFSTGETILPWTRLTYQWRIVKNVSMQNKIMQLAFLRRFPIYFENDKINHQVRIMALEVPVHEGLIILETALEPSILALDTIQKGYVSKYVGHDKIVTPILQTISDYATKWQKDTYLAPYTSLIGPTMIGKTRLLMQLAEEVCVVYICLRPLNSTGEPKRSELASEMLVKSKLGADTTDYYVRLIAAILSVTVDFFQSTSKEKDRREVLLEWYKHHTSTNTDFYSSVQSDLKSKMNPKRTPISQLGHVVNEVGKTHILHSTPLKVLFAIDEARALLDKPNSLDPSLFCLFRRALRTVKDSSGIFTLLVDTTSRVSNFNPRAIDDPSSRALGLRGNPIKVFPPIYELRTFDRMVPSNPPQQWDELFSPERLCKYGIPFFSLYLQAEVEDDVVENTGTIIHSMARFALRKLLCSDMAGSPAMTDARALALLGPTIGVPLYGRAHLNVELTSSHAAHSGYINSESGHQHSFYPSQPIYAVAANHYLHQSDKTLVSCINSLTTIVSKGDVTTGDAGELASRIILLCAMSKTVADMKKAPKSKTNPSVVEQITFPDPVPVTKFLETLTGLPANELPLGAIDADHKQKLFQHGMMFWNHFRYCSHRPTTESLLKCMYRGLALQCRPNQEAFDQVLPIYLKDKSEPNLHEANMTFCGIQVKNRKDDSQVRDSQDDMKPEKAKISMMEEDNPYLALYFTFQKPPPRKPNEVTGSQNKYELPCGQIPDCRQASLVFYGLESFHFLSPTVKEALEKLINVRRDIISLHGKNELGRDFAQELLLDDDYMV</sequence>
<dbReference type="EMBL" id="PGCJ01000844">
    <property type="protein sequence ID" value="PLW17729.1"/>
    <property type="molecule type" value="Genomic_DNA"/>
</dbReference>
<dbReference type="InterPro" id="IPR027417">
    <property type="entry name" value="P-loop_NTPase"/>
</dbReference>
<evidence type="ECO:0000256" key="1">
    <source>
        <dbReference type="SAM" id="MobiDB-lite"/>
    </source>
</evidence>
<accession>A0A2N5SWW5</accession>
<dbReference type="Gene3D" id="3.40.50.300">
    <property type="entry name" value="P-loop containing nucleotide triphosphate hydrolases"/>
    <property type="match status" value="1"/>
</dbReference>
<gene>
    <name evidence="2" type="ORF">PCANC_09099</name>
</gene>
<protein>
    <submittedName>
        <fullName evidence="2">Uncharacterized protein</fullName>
    </submittedName>
</protein>